<evidence type="ECO:0000313" key="3">
    <source>
        <dbReference type="Proteomes" id="UP000318939"/>
    </source>
</evidence>
<evidence type="ECO:0000259" key="1">
    <source>
        <dbReference type="Pfam" id="PF18476"/>
    </source>
</evidence>
<organism evidence="2 3">
    <name type="scientific">Rhizobium rhododendri</name>
    <dbReference type="NCBI Taxonomy" id="2506430"/>
    <lineage>
        <taxon>Bacteria</taxon>
        <taxon>Pseudomonadati</taxon>
        <taxon>Pseudomonadota</taxon>
        <taxon>Alphaproteobacteria</taxon>
        <taxon>Hyphomicrobiales</taxon>
        <taxon>Rhizobiaceae</taxon>
        <taxon>Rhizobium/Agrobacterium group</taxon>
        <taxon>Rhizobium</taxon>
    </lineage>
</organism>
<reference evidence="2" key="2">
    <citation type="journal article" date="2023" name="MicrobiologyOpen">
        <title>Genomics of the tumorigenes clade of the family Rhizobiaceae and description of Rhizobium rhododendri sp. nov.</title>
        <authorList>
            <person name="Kuzmanovic N."/>
            <person name="diCenzo G.C."/>
            <person name="Bunk B."/>
            <person name="Sproeer C."/>
            <person name="Fruehling A."/>
            <person name="Neumann-Schaal M."/>
            <person name="Overmann J."/>
            <person name="Smalla K."/>
        </authorList>
    </citation>
    <scope>NUCLEOTIDE SEQUENCE</scope>
    <source>
        <strain evidence="2">Rho-6.2</strain>
        <plasmid evidence="2">pTi6.2</plasmid>
    </source>
</reference>
<accession>A0ABY8ISX9</accession>
<name>A0ABY8ISX9_9HYPH</name>
<protein>
    <submittedName>
        <fullName evidence="2">PIN-like domain-containing protein</fullName>
    </submittedName>
</protein>
<geneLocation type="plasmid" evidence="2 3">
    <name>pTi6.2</name>
</geneLocation>
<dbReference type="RefSeq" id="WP_142832522.1">
    <property type="nucleotide sequence ID" value="NZ_CP117269.1"/>
</dbReference>
<keyword evidence="3" id="KW-1185">Reference proteome</keyword>
<proteinExistence type="predicted"/>
<keyword evidence="2" id="KW-0614">Plasmid</keyword>
<dbReference type="Proteomes" id="UP000318939">
    <property type="component" value="Plasmid pTi6.2"/>
</dbReference>
<evidence type="ECO:0000313" key="2">
    <source>
        <dbReference type="EMBL" id="WFS26298.1"/>
    </source>
</evidence>
<sequence>MSEMNIPATDVDIVFAILERETEIDAIDALMSAMRPEPDNVTLARTALAFDANVLLKIGKYSWSDDLSDALRAQTLGPLIVPGQVIQEFWNNQFQAIDSKAESVKKKFEQLKTDVDGVDETFGGFAERFNSLLDEFAGDFGYIYDDKTSGRIFAFLDVLKDKALVPFAPRERFSRTARSRKLTKTPPGFKDPGDGDFFVWADLLVGLKRAQSGGADFGRVVMVTMDQKIDWSRGGTAHPILSAEIKALTGATFETWNLEKLKRLLLDEVAPQEIDPVASTEIGVAPLVAATAD</sequence>
<feature type="domain" description="PIN like" evidence="1">
    <location>
        <begin position="49"/>
        <end position="114"/>
    </location>
</feature>
<dbReference type="Pfam" id="PF18476">
    <property type="entry name" value="PIN_8"/>
    <property type="match status" value="1"/>
</dbReference>
<dbReference type="InterPro" id="IPR041578">
    <property type="entry name" value="PIN_8"/>
</dbReference>
<dbReference type="EMBL" id="CP117269">
    <property type="protein sequence ID" value="WFS26298.1"/>
    <property type="molecule type" value="Genomic_DNA"/>
</dbReference>
<gene>
    <name evidence="2" type="ORF">PR018_25045</name>
</gene>
<reference evidence="2" key="1">
    <citation type="journal article" date="2019" name="Phytopathology">
        <title>A Novel Group of Rhizobium tumorigenes-Like Agrobacteria Associated with Crown Gall Disease of Rhododendron and Blueberry.</title>
        <authorList>
            <person name="Kuzmanovic N."/>
            <person name="Behrens P."/>
            <person name="Idczak E."/>
            <person name="Wagner S."/>
            <person name="Gotz M."/>
            <person name="Sproer C."/>
            <person name="Bunk B."/>
            <person name="Overmann J."/>
            <person name="Smalla K."/>
        </authorList>
    </citation>
    <scope>NUCLEOTIDE SEQUENCE</scope>
    <source>
        <strain evidence="2">Rho-6.2</strain>
    </source>
</reference>